<protein>
    <submittedName>
        <fullName evidence="2">Uncharacterized protein</fullName>
    </submittedName>
</protein>
<keyword evidence="1" id="KW-0812">Transmembrane</keyword>
<organism evidence="2 3">
    <name type="scientific">Peribacillus saganii</name>
    <dbReference type="NCBI Taxonomy" id="2303992"/>
    <lineage>
        <taxon>Bacteria</taxon>
        <taxon>Bacillati</taxon>
        <taxon>Bacillota</taxon>
        <taxon>Bacilli</taxon>
        <taxon>Bacillales</taxon>
        <taxon>Bacillaceae</taxon>
        <taxon>Peribacillus</taxon>
    </lineage>
</organism>
<feature type="transmembrane region" description="Helical" evidence="1">
    <location>
        <begin position="6"/>
        <end position="24"/>
    </location>
</feature>
<dbReference type="Proteomes" id="UP000264541">
    <property type="component" value="Unassembled WGS sequence"/>
</dbReference>
<sequence length="77" mass="8933">MSQFIVVLIVISAVIVGFALAYTFSIARNQRVLKGEFDSSIDEKVQSHPYIRNPVFLTFFIFVLVVILFIVYYSFKY</sequence>
<gene>
    <name evidence="2" type="ORF">D0469_03885</name>
</gene>
<evidence type="ECO:0000313" key="3">
    <source>
        <dbReference type="Proteomes" id="UP000264541"/>
    </source>
</evidence>
<evidence type="ECO:0000313" key="2">
    <source>
        <dbReference type="EMBL" id="RFU71088.1"/>
    </source>
</evidence>
<keyword evidence="1" id="KW-0472">Membrane</keyword>
<keyword evidence="1" id="KW-1133">Transmembrane helix</keyword>
<reference evidence="2 3" key="1">
    <citation type="submission" date="2018-08" db="EMBL/GenBank/DDBJ databases">
        <title>Bacillus chawlae sp. nov., Bacillus glennii sp. nov., and Bacillus saganii sp. nov. Isolated from the Vehicle Assembly Building at Kennedy Space Center where the Viking Spacecraft were Assembled.</title>
        <authorList>
            <person name="Seuylemezian A."/>
            <person name="Vaishampayan P."/>
        </authorList>
    </citation>
    <scope>NUCLEOTIDE SEQUENCE [LARGE SCALE GENOMIC DNA]</scope>
    <source>
        <strain evidence="2 3">V47-23a</strain>
    </source>
</reference>
<name>A0A372LSC9_9BACI</name>
<dbReference type="EMBL" id="QVTE01000008">
    <property type="protein sequence ID" value="RFU71088.1"/>
    <property type="molecule type" value="Genomic_DNA"/>
</dbReference>
<dbReference type="RefSeq" id="WP_117325315.1">
    <property type="nucleotide sequence ID" value="NZ_QVTE01000008.1"/>
</dbReference>
<proteinExistence type="predicted"/>
<evidence type="ECO:0000256" key="1">
    <source>
        <dbReference type="SAM" id="Phobius"/>
    </source>
</evidence>
<dbReference type="OrthoDB" id="2454818at2"/>
<keyword evidence="3" id="KW-1185">Reference proteome</keyword>
<accession>A0A372LSC9</accession>
<dbReference type="AlphaFoldDB" id="A0A372LSC9"/>
<feature type="transmembrane region" description="Helical" evidence="1">
    <location>
        <begin position="54"/>
        <end position="75"/>
    </location>
</feature>
<comment type="caution">
    <text evidence="2">The sequence shown here is derived from an EMBL/GenBank/DDBJ whole genome shotgun (WGS) entry which is preliminary data.</text>
</comment>